<evidence type="ECO:0000256" key="1">
    <source>
        <dbReference type="ARBA" id="ARBA00004496"/>
    </source>
</evidence>
<evidence type="ECO:0000256" key="7">
    <source>
        <dbReference type="RuleBase" id="RU003664"/>
    </source>
</evidence>
<proteinExistence type="inferred from homology"/>
<gene>
    <name evidence="10" type="ORF">UX13_C0034G0021</name>
</gene>
<dbReference type="InterPro" id="IPR036615">
    <property type="entry name" value="Mur_ligase_C_dom_sf"/>
</dbReference>
<dbReference type="SUPFAM" id="SSF53623">
    <property type="entry name" value="MurD-like peptide ligases, catalytic domain"/>
    <property type="match status" value="1"/>
</dbReference>
<dbReference type="SUPFAM" id="SSF51984">
    <property type="entry name" value="MurCD N-terminal domain"/>
    <property type="match status" value="1"/>
</dbReference>
<evidence type="ECO:0000313" key="11">
    <source>
        <dbReference type="Proteomes" id="UP000034329"/>
    </source>
</evidence>
<protein>
    <recommendedName>
        <fullName evidence="7">UDP-N-acetylmuramoylalanine--D-glutamate ligase</fullName>
        <ecNumber evidence="7">6.3.2.9</ecNumber>
    </recommendedName>
</protein>
<keyword evidence="7" id="KW-0573">Peptidoglycan synthesis</keyword>
<dbReference type="AlphaFoldDB" id="A0A0G1MNC8"/>
<dbReference type="InterPro" id="IPR005762">
    <property type="entry name" value="MurD"/>
</dbReference>
<keyword evidence="3" id="KW-0963">Cytoplasm</keyword>
<sequence>AILGYGIEGQDAEKFLKQNEAEVTVLDKKFDENYLSNLNRFDIVVRSPGVYRFLPEIIDAEKNGAKITSGVKIFFENCPAKIIGVTGTKGKGTTSTLIYEILKKAGKEVYLAGNIGKPYLELLSLLTKDSWVILEMSSFQLIDLTVSPYIAVVLNITVDHMDWHRDIEEYTDAKKNIVKHQSPSDYAVINEEYKTSRSFASDIRGKVIFFSKKTLEEKYKKDILLRGKHNLENIAAAVAVAKILEVGEDKILQVLRNFKGLEHRLELAGSVDGVTFYNDSFATGPQPTIAAIKSFTEPETVILGGSDKGLDYKELGEEIVKKKNVKNVILIGQIRNKIKENLKNVNVVDMGSPKMPEIVKKALEITPEGGVIILSPAAASFDMFENYKDRGNQFKKVVQSLAHGQKKSHRDF</sequence>
<dbReference type="PANTHER" id="PTHR43692:SF1">
    <property type="entry name" value="UDP-N-ACETYLMURAMOYLALANINE--D-GLUTAMATE LIGASE"/>
    <property type="match status" value="1"/>
</dbReference>
<evidence type="ECO:0000259" key="9">
    <source>
        <dbReference type="Pfam" id="PF08245"/>
    </source>
</evidence>
<dbReference type="Gene3D" id="3.40.1190.10">
    <property type="entry name" value="Mur-like, catalytic domain"/>
    <property type="match status" value="1"/>
</dbReference>
<dbReference type="Proteomes" id="UP000034329">
    <property type="component" value="Unassembled WGS sequence"/>
</dbReference>
<comment type="function">
    <text evidence="7">Cell wall formation. Catalyzes the addition of glutamate to the nucleotide precursor UDP-N-acetylmuramoyl-L-alanine (UMA).</text>
</comment>
<dbReference type="GO" id="GO:0005737">
    <property type="term" value="C:cytoplasm"/>
    <property type="evidence" value="ECO:0007669"/>
    <property type="project" value="UniProtKB-SubCell"/>
</dbReference>
<evidence type="ECO:0000256" key="2">
    <source>
        <dbReference type="ARBA" id="ARBA00004752"/>
    </source>
</evidence>
<dbReference type="Pfam" id="PF02875">
    <property type="entry name" value="Mur_ligase_C"/>
    <property type="match status" value="1"/>
</dbReference>
<dbReference type="EMBL" id="LCLA01000034">
    <property type="protein sequence ID" value="KKU09674.1"/>
    <property type="molecule type" value="Genomic_DNA"/>
</dbReference>
<keyword evidence="7" id="KW-0132">Cell division</keyword>
<feature type="non-terminal residue" evidence="10">
    <location>
        <position position="1"/>
    </location>
</feature>
<evidence type="ECO:0000256" key="3">
    <source>
        <dbReference type="ARBA" id="ARBA00022490"/>
    </source>
</evidence>
<evidence type="ECO:0000256" key="5">
    <source>
        <dbReference type="ARBA" id="ARBA00022741"/>
    </source>
</evidence>
<evidence type="ECO:0000256" key="4">
    <source>
        <dbReference type="ARBA" id="ARBA00022598"/>
    </source>
</evidence>
<comment type="caution">
    <text evidence="10">The sequence shown here is derived from an EMBL/GenBank/DDBJ whole genome shotgun (WGS) entry which is preliminary data.</text>
</comment>
<dbReference type="GO" id="GO:0071555">
    <property type="term" value="P:cell wall organization"/>
    <property type="evidence" value="ECO:0007669"/>
    <property type="project" value="UniProtKB-KW"/>
</dbReference>
<keyword evidence="4" id="KW-0436">Ligase</keyword>
<dbReference type="SUPFAM" id="SSF53244">
    <property type="entry name" value="MurD-like peptide ligases, peptide-binding domain"/>
    <property type="match status" value="1"/>
</dbReference>
<dbReference type="NCBIfam" id="TIGR01087">
    <property type="entry name" value="murD"/>
    <property type="match status" value="1"/>
</dbReference>
<dbReference type="PANTHER" id="PTHR43692">
    <property type="entry name" value="UDP-N-ACETYLMURAMOYLALANINE--D-GLUTAMATE LIGASE"/>
    <property type="match status" value="1"/>
</dbReference>
<accession>A0A0G1MNC8</accession>
<comment type="pathway">
    <text evidence="2 7">Cell wall biogenesis; peptidoglycan biosynthesis.</text>
</comment>
<dbReference type="InterPro" id="IPR036565">
    <property type="entry name" value="Mur-like_cat_sf"/>
</dbReference>
<name>A0A0G1MNC8_9BACT</name>
<dbReference type="GO" id="GO:0005524">
    <property type="term" value="F:ATP binding"/>
    <property type="evidence" value="ECO:0007669"/>
    <property type="project" value="UniProtKB-KW"/>
</dbReference>
<feature type="domain" description="Mur ligase C-terminal" evidence="8">
    <location>
        <begin position="263"/>
        <end position="377"/>
    </location>
</feature>
<dbReference type="Pfam" id="PF08245">
    <property type="entry name" value="Mur_ligase_M"/>
    <property type="match status" value="1"/>
</dbReference>
<feature type="domain" description="Mur ligase central" evidence="9">
    <location>
        <begin position="85"/>
        <end position="220"/>
    </location>
</feature>
<comment type="catalytic activity">
    <reaction evidence="7">
        <text>UDP-N-acetyl-alpha-D-muramoyl-L-alanine + D-glutamate + ATP = UDP-N-acetyl-alpha-D-muramoyl-L-alanyl-D-glutamate + ADP + phosphate + H(+)</text>
        <dbReference type="Rhea" id="RHEA:16429"/>
        <dbReference type="ChEBI" id="CHEBI:15378"/>
        <dbReference type="ChEBI" id="CHEBI:29986"/>
        <dbReference type="ChEBI" id="CHEBI:30616"/>
        <dbReference type="ChEBI" id="CHEBI:43474"/>
        <dbReference type="ChEBI" id="CHEBI:83898"/>
        <dbReference type="ChEBI" id="CHEBI:83900"/>
        <dbReference type="ChEBI" id="CHEBI:456216"/>
        <dbReference type="EC" id="6.3.2.9"/>
    </reaction>
</comment>
<dbReference type="EC" id="6.3.2.9" evidence="7"/>
<evidence type="ECO:0000256" key="6">
    <source>
        <dbReference type="ARBA" id="ARBA00022840"/>
    </source>
</evidence>
<dbReference type="UniPathway" id="UPA00219"/>
<dbReference type="GO" id="GO:0008360">
    <property type="term" value="P:regulation of cell shape"/>
    <property type="evidence" value="ECO:0007669"/>
    <property type="project" value="UniProtKB-KW"/>
</dbReference>
<keyword evidence="7" id="KW-0133">Cell shape</keyword>
<evidence type="ECO:0000313" key="10">
    <source>
        <dbReference type="EMBL" id="KKU09674.1"/>
    </source>
</evidence>
<dbReference type="GO" id="GO:0009252">
    <property type="term" value="P:peptidoglycan biosynthetic process"/>
    <property type="evidence" value="ECO:0007669"/>
    <property type="project" value="UniProtKB-UniPathway"/>
</dbReference>
<evidence type="ECO:0000259" key="8">
    <source>
        <dbReference type="Pfam" id="PF02875"/>
    </source>
</evidence>
<dbReference type="GO" id="GO:0008764">
    <property type="term" value="F:UDP-N-acetylmuramoylalanine-D-glutamate ligase activity"/>
    <property type="evidence" value="ECO:0007669"/>
    <property type="project" value="UniProtKB-EC"/>
</dbReference>
<reference evidence="10 11" key="1">
    <citation type="journal article" date="2015" name="Nature">
        <title>rRNA introns, odd ribosomes, and small enigmatic genomes across a large radiation of phyla.</title>
        <authorList>
            <person name="Brown C.T."/>
            <person name="Hug L.A."/>
            <person name="Thomas B.C."/>
            <person name="Sharon I."/>
            <person name="Castelle C.J."/>
            <person name="Singh A."/>
            <person name="Wilkins M.J."/>
            <person name="Williams K.H."/>
            <person name="Banfield J.F."/>
        </authorList>
    </citation>
    <scope>NUCLEOTIDE SEQUENCE [LARGE SCALE GENOMIC DNA]</scope>
</reference>
<keyword evidence="5" id="KW-0547">Nucleotide-binding</keyword>
<keyword evidence="7" id="KW-0131">Cell cycle</keyword>
<comment type="subcellular location">
    <subcellularLocation>
        <location evidence="1 7">Cytoplasm</location>
    </subcellularLocation>
</comment>
<dbReference type="InterPro" id="IPR013221">
    <property type="entry name" value="Mur_ligase_cen"/>
</dbReference>
<organism evidence="10 11">
    <name type="scientific">Candidatus Woesebacteria bacterium GW2011_GWB1_45_5</name>
    <dbReference type="NCBI Taxonomy" id="1618581"/>
    <lineage>
        <taxon>Bacteria</taxon>
        <taxon>Candidatus Woeseibacteriota</taxon>
    </lineage>
</organism>
<dbReference type="HAMAP" id="MF_00639">
    <property type="entry name" value="MurD"/>
    <property type="match status" value="1"/>
</dbReference>
<dbReference type="InterPro" id="IPR004101">
    <property type="entry name" value="Mur_ligase_C"/>
</dbReference>
<keyword evidence="7" id="KW-0961">Cell wall biogenesis/degradation</keyword>
<dbReference type="GO" id="GO:0051301">
    <property type="term" value="P:cell division"/>
    <property type="evidence" value="ECO:0007669"/>
    <property type="project" value="UniProtKB-KW"/>
</dbReference>
<keyword evidence="6" id="KW-0067">ATP-binding</keyword>
<dbReference type="Gene3D" id="3.90.190.20">
    <property type="entry name" value="Mur ligase, C-terminal domain"/>
    <property type="match status" value="1"/>
</dbReference>